<keyword evidence="1" id="KW-0418">Kinase</keyword>
<evidence type="ECO:0000313" key="4">
    <source>
        <dbReference type="Proteomes" id="UP001344658"/>
    </source>
</evidence>
<gene>
    <name evidence="3" type="ORF">V2S66_33210</name>
</gene>
<keyword evidence="3" id="KW-0547">Nucleotide-binding</keyword>
<dbReference type="Pfam" id="PF13581">
    <property type="entry name" value="HATPase_c_2"/>
    <property type="match status" value="1"/>
</dbReference>
<dbReference type="PANTHER" id="PTHR35526:SF3">
    <property type="entry name" value="ANTI-SIGMA-F FACTOR RSBW"/>
    <property type="match status" value="1"/>
</dbReference>
<keyword evidence="4" id="KW-1185">Reference proteome</keyword>
<dbReference type="Proteomes" id="UP001344658">
    <property type="component" value="Unassembled WGS sequence"/>
</dbReference>
<accession>A0ABU7PLV5</accession>
<keyword evidence="1" id="KW-0808">Transferase</keyword>
<organism evidence="3 4">
    <name type="scientific">Actinacidiphila polyblastidii</name>
    <dbReference type="NCBI Taxonomy" id="3110430"/>
    <lineage>
        <taxon>Bacteria</taxon>
        <taxon>Bacillati</taxon>
        <taxon>Actinomycetota</taxon>
        <taxon>Actinomycetes</taxon>
        <taxon>Kitasatosporales</taxon>
        <taxon>Streptomycetaceae</taxon>
        <taxon>Actinacidiphila</taxon>
    </lineage>
</organism>
<evidence type="ECO:0000313" key="3">
    <source>
        <dbReference type="EMBL" id="MEE4546812.1"/>
    </source>
</evidence>
<dbReference type="GO" id="GO:0005524">
    <property type="term" value="F:ATP binding"/>
    <property type="evidence" value="ECO:0007669"/>
    <property type="project" value="UniProtKB-KW"/>
</dbReference>
<dbReference type="InterPro" id="IPR003594">
    <property type="entry name" value="HATPase_dom"/>
</dbReference>
<dbReference type="PANTHER" id="PTHR35526">
    <property type="entry name" value="ANTI-SIGMA-F FACTOR RSBW-RELATED"/>
    <property type="match status" value="1"/>
</dbReference>
<feature type="domain" description="Histidine kinase/HSP90-like ATPase" evidence="2">
    <location>
        <begin position="14"/>
        <end position="126"/>
    </location>
</feature>
<dbReference type="EMBL" id="JAZEWV010000054">
    <property type="protein sequence ID" value="MEE4546812.1"/>
    <property type="molecule type" value="Genomic_DNA"/>
</dbReference>
<name>A0ABU7PLV5_9ACTN</name>
<sequence>MTLKSPPGTIVQRLSADPANLTGVRRSVREQLRAWGRADLAEAAALCVTEILTNVHRHAGSPECELTLDRLPGGIVRVAVGDRSPVLPVKAPAPDWTAERGRGLHLIAATAYRWGATPTASGKQVWVELR</sequence>
<dbReference type="InterPro" id="IPR036890">
    <property type="entry name" value="HATPase_C_sf"/>
</dbReference>
<proteinExistence type="predicted"/>
<reference evidence="3 4" key="1">
    <citation type="submission" date="2023-12" db="EMBL/GenBank/DDBJ databases">
        <title>Streptomyces sp. V4-01.</title>
        <authorList>
            <person name="Somphong A."/>
            <person name="Phongsopitanun W."/>
        </authorList>
    </citation>
    <scope>NUCLEOTIDE SEQUENCE [LARGE SCALE GENOMIC DNA]</scope>
    <source>
        <strain evidence="3 4">V4-01</strain>
    </source>
</reference>
<dbReference type="Gene3D" id="3.30.565.10">
    <property type="entry name" value="Histidine kinase-like ATPase, C-terminal domain"/>
    <property type="match status" value="1"/>
</dbReference>
<evidence type="ECO:0000259" key="2">
    <source>
        <dbReference type="Pfam" id="PF13581"/>
    </source>
</evidence>
<dbReference type="InterPro" id="IPR050267">
    <property type="entry name" value="Anti-sigma-factor_SerPK"/>
</dbReference>
<protein>
    <submittedName>
        <fullName evidence="3">ATP-binding protein</fullName>
    </submittedName>
</protein>
<dbReference type="RefSeq" id="WP_330800622.1">
    <property type="nucleotide sequence ID" value="NZ_JAZEWV010000054.1"/>
</dbReference>
<dbReference type="CDD" id="cd16936">
    <property type="entry name" value="HATPase_RsbW-like"/>
    <property type="match status" value="1"/>
</dbReference>
<keyword evidence="1" id="KW-0723">Serine/threonine-protein kinase</keyword>
<keyword evidence="3" id="KW-0067">ATP-binding</keyword>
<evidence type="ECO:0000256" key="1">
    <source>
        <dbReference type="ARBA" id="ARBA00022527"/>
    </source>
</evidence>
<comment type="caution">
    <text evidence="3">The sequence shown here is derived from an EMBL/GenBank/DDBJ whole genome shotgun (WGS) entry which is preliminary data.</text>
</comment>